<feature type="region of interest" description="Disordered" evidence="1">
    <location>
        <begin position="447"/>
        <end position="587"/>
    </location>
</feature>
<feature type="region of interest" description="Disordered" evidence="1">
    <location>
        <begin position="294"/>
        <end position="397"/>
    </location>
</feature>
<feature type="compositionally biased region" description="Basic and acidic residues" evidence="1">
    <location>
        <begin position="753"/>
        <end position="779"/>
    </location>
</feature>
<name>A0A420J9W9_9PEZI</name>
<feature type="compositionally biased region" description="Basic and acidic residues" evidence="1">
    <location>
        <begin position="697"/>
        <end position="711"/>
    </location>
</feature>
<feature type="region of interest" description="Disordered" evidence="1">
    <location>
        <begin position="3967"/>
        <end position="3988"/>
    </location>
</feature>
<feature type="region of interest" description="Disordered" evidence="1">
    <location>
        <begin position="4382"/>
        <end position="4413"/>
    </location>
</feature>
<feature type="region of interest" description="Disordered" evidence="1">
    <location>
        <begin position="1221"/>
        <end position="1254"/>
    </location>
</feature>
<feature type="compositionally biased region" description="Basic and acidic residues" evidence="1">
    <location>
        <begin position="302"/>
        <end position="335"/>
    </location>
</feature>
<feature type="compositionally biased region" description="Polar residues" evidence="1">
    <location>
        <begin position="466"/>
        <end position="478"/>
    </location>
</feature>
<feature type="compositionally biased region" description="Basic and acidic residues" evidence="1">
    <location>
        <begin position="2185"/>
        <end position="2202"/>
    </location>
</feature>
<feature type="compositionally biased region" description="Basic and acidic residues" evidence="1">
    <location>
        <begin position="1071"/>
        <end position="1080"/>
    </location>
</feature>
<sequence length="4413" mass="497506">MANPSHQIHRSGPSFDRSHQRKRSSPRYISPVAMKESEQGDYRSDSLSQSNSLTGSSFSSSSSSYLEISRSRSVERSGISTIFKSPLEHKYRAKKKKKKTRKTFFPFGNNSSSSSVNSDLAYGTGFIKVPKGQVRSQKSKEIPEGSRSKERHSKENHFGRLAQKEHTAQAGSSSERSSYSGSDGRHIKEKARQKRRISNHSSKKHLNDAAMTAEIMAIGAGLAKLDKESNKANLISAQRKSPRYKGMASGNSYKSTRSETKYDSDDAAEWESAYDTESDSSVDSILAYGSESQKSWSLFGGKKQEKKTPPKNFRSDRKAHGTTVRDVRENVHDQDLGPNSYKKRIEYPKKHPENEIPGLSYSFDQISTNPKKIDKVRGPVTSRLNPLVSNNTHGSTRFDSREVDHLIPERSRAAPIQIIQPQPITPVSQSVYEPEKQLKSKYLSSASEQVSFKNPSLYPDKDSRSLNDNVAKTATTSTNHRHDRPKKEISESTDKEPFTKWNTTDLQPEIRRRGTGITQPQRKPSEIQRVPRQEEGNDQKIDREIKVENDKTERERNNDNRRKRGLDFYESPQDWQSSSRLNGKRNRSEVKLKDYSFHDEGENFFPSHDRPDNSQLSGNHPHSRSSKSGIPSSGPSVKDIIYNVPGDYDELNIIKKPRINLDLKNVKITRNEAHYGSDLERNLETLSINHQSTLAHPGEHLCDDGRGHENSPIDQDSNNKDIMSIRKKSPKTTYSPNPITSNTISGSTEEDYQDLRSERWRNENRRDYKESDRDYDSNRSRQGLINDKGNFKGKLNESPQNIVRDHGTTFNIHPHSPSKTKSTGQELDDYVSDSGSIKNFSPEKEDTELRRIPPSFQNELNSRFKFGSESNYPSDVANHTISSVGLDRLDHQNFQNLNPEIDLHRNFSDFNHRQPFKPESKAEEWGNFLGPGLVFEDQSQGTNRPSNNSRAFPKINPSTLQANPYISKNVSWGENETKHFYDDIPFERQQDYMSIPEKQAGSLLGKAPESADYDTIEPSFLKLTRNSRYGTSANNIFRSGASDPSGNPTNSPPRSRFKNDRMPQAPRSKSPTRDQKDDFSTITEIKSKTSGLKDFHEEDMGFIATVAAGLQKTGFNPEIVDNVFGSHLKRNSPNLAESQYRNNVIHGESFPWNESLPSEDLRSQKISSDLPSHSYQSIILPHQKEFKKTMKNRQVISKCATLNEPAGDRINEVLYQLPEKSSDMEQKPKTNVNNKLFGEKNDNDTQSETLEKNLIKPKEVRQDIIGEREQAQLLSKHVFSSEPSSIVQSSEKYMKKEGENLPLSPNRNVVSAKYYSSEEPQISHAFRGKADREGKKRGNFQKLREESQTSISCKDQEEFDNDSKSEMPTNRENFLTSNFFAGSKSFNPPGPASSSKISADIIKDNISYPPTNHSYFDSPEIQNQHANTVETDTGFRKGNTPDKNSKKSFYGKSNPNIISTRQNLQDPYGKSNDSVNSSRTDREILDENSINDKQKGVLKFFGPANIKNRTSGTETFPSSNIPYSSSKKKNQFLFGQEETLTPDKNSTPKKEIKVPNIIQSVRYPQNEEDCKEKNSSNSCEFRAKSFNIEGLAAQAMLEKPLTNFTVSKSTDERLPSHIVFGRQITEEPQKKGIAKLKFELDQTENFSSSNNFVSLPPHPDRSKNKKEESRQKNLNLVSNNKTSLGAFPEESIITRQDLEKPAHLTTKIEIIGESYDENFKPEFFKLSETERFFSQQDGMGLNAPIFMSRKNEKKNRNTIGDSMFDSIALPDNSAREKLTTRTSLEQPALSSIAVEIQEGHPNEKAQVPPTEASHKKLMSEIKKFQYPERYIFKLDPNTLEYDIKTKNIDPDQGVMFEQVFKENTTTASKSTILVDPVAGKKNTDESFVQGSDQFLSEPSNFEVITSPKNSRASKLSNVDFGYMSQKVNDHDKMPNSRKEIFVDESLKTKDIFSFPKHSSDKIKQNDWTRLEIPNILLNWENTPRSISNQDMNKSSLTESKECGMEPTDQISNLLPVLKMNNENEDFSDTRLNNSIHDLTKNKTFSSAKMITNPERGQYKPSHKTKGILERATILPQINVTSSEDHNARELVGKEKSKSIHESNFQFDFLEEPFHKYLNVLEIEDTNTDTIPTDEISTNLVSHPQSSYPNETKDTHTSAALEHTNKSEEKCFEESTNKPESMLFDSKSETVRDQSKCRDDSVPKNKAQNINHQMDIFKTQDSVKTNPSTKITDAQNVGSTAAMKINVDNLNEIEKKVLNKTIDGNIHSATKTPKYEKNFNLISEKMNRNSLTENIYPNVNKENHIESIRLTDNEPVQYEKSNNHVDTTCEIGKSNTSDHDNLKSNPDEDILEKYNERRYPGVEEEISSGVTSKSTVTKLQSEESDEQLDTTSDIGKINLEYSIKNQMGGENISTGIMSKESFERDFPEAEKIVSKEIVLFTPDEAVQRKKSDARFNEIDNVDRRNLDSFDTDDINLRSKPVKNLSEEDTKSKYLEIEKTIPVEIFPSTKYEPMQFTKSDKLHDDKGNIDKTNIGELDISDINVIIELTKNATETYFGKRHPDNEDETSMEIIPLNQKEALQRTKTKTFFDATNYIERKNLGEFDKGNVNLQDKYSEKTLKEDDDYEQFGTEKKSLELTSSKSHNAKNISEPAVHFESRNHIDIDDSKERYDNYTKEELQPVGILLETGIDERNLANKKRTSMDFNAEYQDVAKEHKDTDNLLETAHSIDREKHDENAVDYEIMPDIAMEHAWEENPECKQAKGGVRITKETIPLTTHKTMQHTQLPTQTTTKYIIDKINLGENAADNEIVQGIATKPTLEETAEFAQPVIEEEISNESTPLSHDEAAQYADQNAHFNTTDSIEKKSLDENAINNSIFQNGATENTPEETANRKYPESETTISMNTMPLTTHETVQHIELPTQSHSRYGIDKERLIVIDADDINVQNPFTEEFDVQKKITEHTLEETIDFIQPVMEEEIPAKEIPLSHDDAALCMDSSLHFKNIDVVKEENLDENTADDKMMQDLATEPIVGETADFIQPVKEEEISAESTPLNTAEYKQPVMEEEMFTEITPMSPDDATQCVDLNANFDTADSIDKENLGEITANDEIVEDIITEPTMEETEEHKKSVMGEEIPVEKISLSHDAAVQCMDSSLHFENIVFVGHENQVENATDDEITQGRATEPIVGETAEFNHPTIEEEISTKTILLSHDDATQCADSNVHFDDAVSIYKENFGDITADDQIVQDIDKELIVEDTADSKMTGSETTISTAIIHPTTHEIGQHAVLATQSDAKNKIDKEILGVIVTDDINMQDPSTGNVNLQNITREDALIDTAKCKISDIEVAISEEKIHLTSHEDVLLAELAAQSDVKYNIEERRLSAVDTNNVIMQEIVGQRISDEGTESGLLELDRTVEMETISTKTHKSVQNAESAAKSDVKYDVVKEDLGENAVDDEISQVIESEHALEEIAEFKQPGNDEKISTEITPLSHVDAAHCTETATTLDSTNFNEKKNHGELDGDDINPQYMAGESLLEEGFESRHLEIEKEVEMEITPLITHEARKYSNSDIHFDNIDLIDKECLADIDVDNINLQDTALESVSYEGAEIRHHECENEISIEKIAMSQDEVLQSAESGAHVDTVDYIDKESRGEINTSDVNVHEMATENALGEADKSKCPQIEEKISMEIKTSTNDEVVQCANSDAVQATTCDLKEENFDEFNACGAFVENFPSEGLSEPTNDKHTEFNRETFIEINSFINNEAMQRANPDALKIATSDANGENIGELSINDVKDVNQEDKCSDDLSEKYTERRYFGNGNEALFELNPFAKNNIYQSVNAIASIDNKDDFSEDNCGDPAFQDAKTEIDFLKQELEISHSSQSQEKEKSINDKEVMEISESKLMLNENKLSLHTEDKIVQESNQLLKATSARQNSSVIDDAIQSGRLNTLNIVAGDGSKVILEELATQDRNVRASPALKLSGASEDSESKNEKISDHEITMDTQDVVENFDSKAKETKKREYVDVDNFEVNNKVSTEPNTPAKPDDVNLERSEISFGSVGEIIKEDLVEPAIRVDDLESGYSINKLEASQCSELKTKNSSDEKIEIDAIEVPRYFLSKSEYENVEEFALNELTNKVKEMSIESPPGTNNDASKSGKSNYAMNTSGDLPDQTLGASFGQTLSEGIDSSKILEDPENLNFLSELNNEEKKADDEIIARQIEQLSKPLTDKDKHQICHESRLLSPELHGTTFIPDKDCKKQHFEKPNGTEDSPNHPSKVSLSLQVASSNSKKNIKSDKGVIYEIEKESKLGPIVKSSTEVDENFVLSELPCVEVHSLDNTINENRTELIADNTVSHSYLNKKSTESGSTNPCSYDLGVASPQTHLVSGTEIFPEPDEKLTTASSTSLPCLENSNISDELSHSKLA</sequence>
<feature type="compositionally biased region" description="Basic residues" evidence="1">
    <location>
        <begin position="187"/>
        <end position="204"/>
    </location>
</feature>
<feature type="compositionally biased region" description="Basic and acidic residues" evidence="1">
    <location>
        <begin position="1433"/>
        <end position="1445"/>
    </location>
</feature>
<feature type="compositionally biased region" description="Acidic residues" evidence="1">
    <location>
        <begin position="265"/>
        <end position="280"/>
    </location>
</feature>
<feature type="compositionally biased region" description="Basic and acidic residues" evidence="1">
    <location>
        <begin position="485"/>
        <end position="498"/>
    </location>
</feature>
<organism evidence="2 3">
    <name type="scientific">Golovinomyces cichoracearum</name>
    <dbReference type="NCBI Taxonomy" id="62708"/>
    <lineage>
        <taxon>Eukaryota</taxon>
        <taxon>Fungi</taxon>
        <taxon>Dikarya</taxon>
        <taxon>Ascomycota</taxon>
        <taxon>Pezizomycotina</taxon>
        <taxon>Leotiomycetes</taxon>
        <taxon>Erysiphales</taxon>
        <taxon>Erysiphaceae</taxon>
        <taxon>Golovinomyces</taxon>
    </lineage>
</organism>
<feature type="non-terminal residue" evidence="2">
    <location>
        <position position="4413"/>
    </location>
</feature>
<feature type="compositionally biased region" description="Polar residues" evidence="1">
    <location>
        <begin position="4388"/>
        <end position="4405"/>
    </location>
</feature>
<feature type="compositionally biased region" description="Low complexity" evidence="1">
    <location>
        <begin position="109"/>
        <end position="118"/>
    </location>
</feature>
<feature type="region of interest" description="Disordered" evidence="1">
    <location>
        <begin position="807"/>
        <end position="826"/>
    </location>
</feature>
<gene>
    <name evidence="2" type="ORF">GcC1_001001</name>
</gene>
<protein>
    <submittedName>
        <fullName evidence="2">Uncharacterized protein</fullName>
    </submittedName>
</protein>
<feature type="region of interest" description="Disordered" evidence="1">
    <location>
        <begin position="1034"/>
        <end position="1080"/>
    </location>
</feature>
<feature type="region of interest" description="Disordered" evidence="1">
    <location>
        <begin position="938"/>
        <end position="960"/>
    </location>
</feature>
<feature type="region of interest" description="Disordered" evidence="1">
    <location>
        <begin position="1648"/>
        <end position="1675"/>
    </location>
</feature>
<feature type="compositionally biased region" description="Basic and acidic residues" evidence="1">
    <location>
        <begin position="1328"/>
        <end position="1347"/>
    </location>
</feature>
<feature type="compositionally biased region" description="Polar residues" evidence="1">
    <location>
        <begin position="1034"/>
        <end position="1053"/>
    </location>
</feature>
<feature type="region of interest" description="Disordered" evidence="1">
    <location>
        <begin position="226"/>
        <end position="281"/>
    </location>
</feature>
<feature type="region of interest" description="Disordered" evidence="1">
    <location>
        <begin position="1323"/>
        <end position="1370"/>
    </location>
</feature>
<feature type="compositionally biased region" description="Low complexity" evidence="1">
    <location>
        <begin position="626"/>
        <end position="636"/>
    </location>
</feature>
<dbReference type="EMBL" id="MCBR01000128">
    <property type="protein sequence ID" value="RKF83577.1"/>
    <property type="molecule type" value="Genomic_DNA"/>
</dbReference>
<feature type="compositionally biased region" description="Basic and acidic residues" evidence="1">
    <location>
        <begin position="35"/>
        <end position="44"/>
    </location>
</feature>
<feature type="compositionally biased region" description="Low complexity" evidence="1">
    <location>
        <begin position="45"/>
        <end position="68"/>
    </location>
</feature>
<feature type="compositionally biased region" description="Basic and acidic residues" evidence="1">
    <location>
        <begin position="2335"/>
        <end position="2346"/>
    </location>
</feature>
<feature type="region of interest" description="Disordered" evidence="1">
    <location>
        <begin position="1"/>
        <end position="208"/>
    </location>
</feature>
<feature type="compositionally biased region" description="Low complexity" evidence="1">
    <location>
        <begin position="171"/>
        <end position="182"/>
    </location>
</feature>
<dbReference type="OrthoDB" id="5365701at2759"/>
<proteinExistence type="predicted"/>
<feature type="compositionally biased region" description="Basic and acidic residues" evidence="1">
    <location>
        <begin position="601"/>
        <end position="612"/>
    </location>
</feature>
<feature type="compositionally biased region" description="Basic and acidic residues" evidence="1">
    <location>
        <begin position="3978"/>
        <end position="3988"/>
    </location>
</feature>
<feature type="compositionally biased region" description="Basic and acidic residues" evidence="1">
    <location>
        <begin position="523"/>
        <end position="560"/>
    </location>
</feature>
<evidence type="ECO:0000313" key="3">
    <source>
        <dbReference type="Proteomes" id="UP000285405"/>
    </source>
</evidence>
<feature type="region of interest" description="Disordered" evidence="1">
    <location>
        <begin position="601"/>
        <end position="636"/>
    </location>
</feature>
<feature type="region of interest" description="Disordered" evidence="1">
    <location>
        <begin position="1429"/>
        <end position="1480"/>
    </location>
</feature>
<dbReference type="Proteomes" id="UP000285405">
    <property type="component" value="Unassembled WGS sequence"/>
</dbReference>
<feature type="region of interest" description="Disordered" evidence="1">
    <location>
        <begin position="2363"/>
        <end position="2389"/>
    </location>
</feature>
<reference evidence="2 3" key="1">
    <citation type="journal article" date="2018" name="BMC Genomics">
        <title>Comparative genome analyses reveal sequence features reflecting distinct modes of host-adaptation between dicot and monocot powdery mildew.</title>
        <authorList>
            <person name="Wu Y."/>
            <person name="Ma X."/>
            <person name="Pan Z."/>
            <person name="Kale S.D."/>
            <person name="Song Y."/>
            <person name="King H."/>
            <person name="Zhang Q."/>
            <person name="Presley C."/>
            <person name="Deng X."/>
            <person name="Wei C.I."/>
            <person name="Xiao S."/>
        </authorList>
    </citation>
    <scope>NUCLEOTIDE SEQUENCE [LARGE SCALE GENOMIC DNA]</scope>
    <source>
        <strain evidence="2">UCSC1</strain>
    </source>
</reference>
<feature type="region of interest" description="Disordered" evidence="1">
    <location>
        <begin position="2184"/>
        <end position="2203"/>
    </location>
</feature>
<feature type="compositionally biased region" description="Low complexity" evidence="1">
    <location>
        <begin position="2366"/>
        <end position="2377"/>
    </location>
</feature>
<feature type="compositionally biased region" description="Basic residues" evidence="1">
    <location>
        <begin position="91"/>
        <end position="102"/>
    </location>
</feature>
<evidence type="ECO:0000256" key="1">
    <source>
        <dbReference type="SAM" id="MobiDB-lite"/>
    </source>
</evidence>
<evidence type="ECO:0000313" key="2">
    <source>
        <dbReference type="EMBL" id="RKF83577.1"/>
    </source>
</evidence>
<accession>A0A420J9W9</accession>
<feature type="compositionally biased region" description="Basic and acidic residues" evidence="1">
    <location>
        <begin position="138"/>
        <end position="167"/>
    </location>
</feature>
<feature type="compositionally biased region" description="Basic and acidic residues" evidence="1">
    <location>
        <begin position="343"/>
        <end position="354"/>
    </location>
</feature>
<feature type="region of interest" description="Disordered" evidence="1">
    <location>
        <begin position="2327"/>
        <end position="2346"/>
    </location>
</feature>
<feature type="region of interest" description="Disordered" evidence="1">
    <location>
        <begin position="4130"/>
        <end position="4168"/>
    </location>
</feature>
<feature type="compositionally biased region" description="Basic and acidic residues" evidence="1">
    <location>
        <begin position="1658"/>
        <end position="1671"/>
    </location>
</feature>
<feature type="region of interest" description="Disordered" evidence="1">
    <location>
        <begin position="695"/>
        <end position="796"/>
    </location>
</feature>
<comment type="caution">
    <text evidence="2">The sequence shown here is derived from an EMBL/GenBank/DDBJ whole genome shotgun (WGS) entry which is preliminary data.</text>
</comment>
<feature type="compositionally biased region" description="Polar residues" evidence="1">
    <location>
        <begin position="731"/>
        <end position="747"/>
    </location>
</feature>
<feature type="compositionally biased region" description="Polar residues" evidence="1">
    <location>
        <begin position="382"/>
        <end position="395"/>
    </location>
</feature>
<feature type="compositionally biased region" description="Basic and acidic residues" evidence="1">
    <location>
        <begin position="1237"/>
        <end position="1254"/>
    </location>
</feature>
<feature type="compositionally biased region" description="Polar residues" evidence="1">
    <location>
        <begin position="4136"/>
        <end position="4156"/>
    </location>
</feature>
<feature type="compositionally biased region" description="Polar residues" evidence="1">
    <location>
        <begin position="1451"/>
        <end position="1478"/>
    </location>
</feature>